<protein>
    <submittedName>
        <fullName evidence="6">Glyoxylate reductase</fullName>
    </submittedName>
</protein>
<dbReference type="InterPro" id="IPR029753">
    <property type="entry name" value="D-isomer_DH_CS"/>
</dbReference>
<evidence type="ECO:0000256" key="1">
    <source>
        <dbReference type="ARBA" id="ARBA00005854"/>
    </source>
</evidence>
<keyword evidence="2 3" id="KW-0560">Oxidoreductase</keyword>
<gene>
    <name evidence="6" type="ORF">EI42_00649</name>
</gene>
<dbReference type="PROSITE" id="PS00065">
    <property type="entry name" value="D_2_HYDROXYACID_DH_1"/>
    <property type="match status" value="1"/>
</dbReference>
<dbReference type="PROSITE" id="PS00670">
    <property type="entry name" value="D_2_HYDROXYACID_DH_2"/>
    <property type="match status" value="1"/>
</dbReference>
<dbReference type="InterPro" id="IPR006139">
    <property type="entry name" value="D-isomer_2_OHA_DH_cat_dom"/>
</dbReference>
<dbReference type="EMBL" id="QKUF01000001">
    <property type="protein sequence ID" value="PZW36475.1"/>
    <property type="molecule type" value="Genomic_DNA"/>
</dbReference>
<accession>A0A326UEX7</accession>
<evidence type="ECO:0000256" key="3">
    <source>
        <dbReference type="RuleBase" id="RU003719"/>
    </source>
</evidence>
<evidence type="ECO:0000313" key="6">
    <source>
        <dbReference type="EMBL" id="PZW36475.1"/>
    </source>
</evidence>
<feature type="domain" description="D-isomer specific 2-hydroxyacid dehydrogenase catalytic" evidence="4">
    <location>
        <begin position="7"/>
        <end position="326"/>
    </location>
</feature>
<dbReference type="Pfam" id="PF00389">
    <property type="entry name" value="2-Hacid_dh"/>
    <property type="match status" value="1"/>
</dbReference>
<dbReference type="PANTHER" id="PTHR10996:SF257">
    <property type="entry name" value="GLYOXYLATE REDUCTASE 1"/>
    <property type="match status" value="1"/>
</dbReference>
<dbReference type="GO" id="GO:0005829">
    <property type="term" value="C:cytosol"/>
    <property type="evidence" value="ECO:0007669"/>
    <property type="project" value="TreeGrafter"/>
</dbReference>
<evidence type="ECO:0000259" key="5">
    <source>
        <dbReference type="Pfam" id="PF02826"/>
    </source>
</evidence>
<evidence type="ECO:0000313" key="7">
    <source>
        <dbReference type="Proteomes" id="UP000248806"/>
    </source>
</evidence>
<evidence type="ECO:0000259" key="4">
    <source>
        <dbReference type="Pfam" id="PF00389"/>
    </source>
</evidence>
<dbReference type="GO" id="GO:0051287">
    <property type="term" value="F:NAD binding"/>
    <property type="evidence" value="ECO:0007669"/>
    <property type="project" value="InterPro"/>
</dbReference>
<organism evidence="6 7">
    <name type="scientific">Thermosporothrix hazakensis</name>
    <dbReference type="NCBI Taxonomy" id="644383"/>
    <lineage>
        <taxon>Bacteria</taxon>
        <taxon>Bacillati</taxon>
        <taxon>Chloroflexota</taxon>
        <taxon>Ktedonobacteria</taxon>
        <taxon>Ktedonobacterales</taxon>
        <taxon>Thermosporotrichaceae</taxon>
        <taxon>Thermosporothrix</taxon>
    </lineage>
</organism>
<sequence length="333" mass="36507">MSDKPKILVTQKVPDAAYPILESFGIVEANEEEGVIWSYDELLHRAPGHDYLFCLLTDTIDARFLETCAAANPRLKMIANMAVGFNNIDVATATRLGIAVSNTPGVLTDTTADLAFGLLLATARRIPESERFLRAGRFTGWGPLLFCGAEVYGATLGIIGAGRIGQAMARRASGFNMRVLYHNRSRLSAEEEQRYNLTFVSFEELLKESDFISLHCPYTQETHHLIGEREFALMKPEAILINTARGAIIDEKALVRALQTGQIASAGLDVFENEPAIEPELLQMEHVVLAPHIGSASLKTRSLMATTAANNLLAFQKGEVPPNILNPDVLDQQ</sequence>
<comment type="caution">
    <text evidence="6">The sequence shown here is derived from an EMBL/GenBank/DDBJ whole genome shotgun (WGS) entry which is preliminary data.</text>
</comment>
<proteinExistence type="inferred from homology"/>
<dbReference type="OrthoDB" id="9792971at2"/>
<dbReference type="InterPro" id="IPR050223">
    <property type="entry name" value="D-isomer_2-hydroxyacid_DH"/>
</dbReference>
<keyword evidence="7" id="KW-1185">Reference proteome</keyword>
<dbReference type="InterPro" id="IPR006140">
    <property type="entry name" value="D-isomer_DH_NAD-bd"/>
</dbReference>
<dbReference type="InterPro" id="IPR029752">
    <property type="entry name" value="D-isomer_DH_CS1"/>
</dbReference>
<comment type="similarity">
    <text evidence="1 3">Belongs to the D-isomer specific 2-hydroxyacid dehydrogenase family.</text>
</comment>
<feature type="domain" description="D-isomer specific 2-hydroxyacid dehydrogenase NAD-binding" evidence="5">
    <location>
        <begin position="116"/>
        <end position="294"/>
    </location>
</feature>
<dbReference type="Proteomes" id="UP000248806">
    <property type="component" value="Unassembled WGS sequence"/>
</dbReference>
<dbReference type="SUPFAM" id="SSF52283">
    <property type="entry name" value="Formate/glycerate dehydrogenase catalytic domain-like"/>
    <property type="match status" value="1"/>
</dbReference>
<dbReference type="AlphaFoldDB" id="A0A326UEX7"/>
<dbReference type="Gene3D" id="3.40.50.720">
    <property type="entry name" value="NAD(P)-binding Rossmann-like Domain"/>
    <property type="match status" value="2"/>
</dbReference>
<dbReference type="InterPro" id="IPR036291">
    <property type="entry name" value="NAD(P)-bd_dom_sf"/>
</dbReference>
<evidence type="ECO:0000256" key="2">
    <source>
        <dbReference type="ARBA" id="ARBA00023002"/>
    </source>
</evidence>
<dbReference type="SUPFAM" id="SSF51735">
    <property type="entry name" value="NAD(P)-binding Rossmann-fold domains"/>
    <property type="match status" value="1"/>
</dbReference>
<name>A0A326UEX7_THEHA</name>
<dbReference type="GO" id="GO:0016618">
    <property type="term" value="F:hydroxypyruvate reductase [NAD(P)H] activity"/>
    <property type="evidence" value="ECO:0007669"/>
    <property type="project" value="TreeGrafter"/>
</dbReference>
<reference evidence="6 7" key="1">
    <citation type="submission" date="2018-06" db="EMBL/GenBank/DDBJ databases">
        <title>Genomic Encyclopedia of Archaeal and Bacterial Type Strains, Phase II (KMG-II): from individual species to whole genera.</title>
        <authorList>
            <person name="Goeker M."/>
        </authorList>
    </citation>
    <scope>NUCLEOTIDE SEQUENCE [LARGE SCALE GENOMIC DNA]</scope>
    <source>
        <strain evidence="6 7">ATCC BAA-1881</strain>
    </source>
</reference>
<dbReference type="GO" id="GO:0030267">
    <property type="term" value="F:glyoxylate reductase (NADPH) activity"/>
    <property type="evidence" value="ECO:0007669"/>
    <property type="project" value="TreeGrafter"/>
</dbReference>
<dbReference type="CDD" id="cd05301">
    <property type="entry name" value="GDH"/>
    <property type="match status" value="1"/>
</dbReference>
<dbReference type="FunFam" id="3.40.50.720:FF:000462">
    <property type="entry name" value="Glyoxylate reductase (NADP+)"/>
    <property type="match status" value="1"/>
</dbReference>
<dbReference type="PANTHER" id="PTHR10996">
    <property type="entry name" value="2-HYDROXYACID DEHYDROGENASE-RELATED"/>
    <property type="match status" value="1"/>
</dbReference>
<dbReference type="Pfam" id="PF02826">
    <property type="entry name" value="2-Hacid_dh_C"/>
    <property type="match status" value="1"/>
</dbReference>